<feature type="chain" id="PRO_5042495518" evidence="2">
    <location>
        <begin position="18"/>
        <end position="129"/>
    </location>
</feature>
<feature type="region of interest" description="Disordered" evidence="1">
    <location>
        <begin position="110"/>
        <end position="129"/>
    </location>
</feature>
<accession>A0AAJ6VVA8</accession>
<evidence type="ECO:0000313" key="3">
    <source>
        <dbReference type="Proteomes" id="UP000694867"/>
    </source>
</evidence>
<protein>
    <submittedName>
        <fullName evidence="4">Uncharacterized protein LOC100897135</fullName>
    </submittedName>
</protein>
<dbReference type="GeneID" id="100897135"/>
<keyword evidence="3" id="KW-1185">Reference proteome</keyword>
<dbReference type="AlphaFoldDB" id="A0AAJ6VVA8"/>
<keyword evidence="2" id="KW-0732">Signal</keyword>
<sequence length="129" mass="15005">MRTIAILLMFLCASSEATTLLPILGGKEALRALFGAYVVKLMFISAYMQGLHSGYRHDTRKDEYEQIVQVLDVPEDLYQERYLKSSRPQVGKSNRAERELKSRDMWKKLFGRTPYPDASRRSTKWKSRL</sequence>
<organism evidence="3 4">
    <name type="scientific">Galendromus occidentalis</name>
    <name type="common">western predatory mite</name>
    <dbReference type="NCBI Taxonomy" id="34638"/>
    <lineage>
        <taxon>Eukaryota</taxon>
        <taxon>Metazoa</taxon>
        <taxon>Ecdysozoa</taxon>
        <taxon>Arthropoda</taxon>
        <taxon>Chelicerata</taxon>
        <taxon>Arachnida</taxon>
        <taxon>Acari</taxon>
        <taxon>Parasitiformes</taxon>
        <taxon>Mesostigmata</taxon>
        <taxon>Gamasina</taxon>
        <taxon>Phytoseioidea</taxon>
        <taxon>Phytoseiidae</taxon>
        <taxon>Typhlodrominae</taxon>
        <taxon>Galendromus</taxon>
    </lineage>
</organism>
<reference evidence="4" key="1">
    <citation type="submission" date="2025-08" db="UniProtKB">
        <authorList>
            <consortium name="RefSeq"/>
        </authorList>
    </citation>
    <scope>IDENTIFICATION</scope>
</reference>
<evidence type="ECO:0000256" key="1">
    <source>
        <dbReference type="SAM" id="MobiDB-lite"/>
    </source>
</evidence>
<evidence type="ECO:0000256" key="2">
    <source>
        <dbReference type="SAM" id="SignalP"/>
    </source>
</evidence>
<name>A0AAJ6VVA8_9ACAR</name>
<gene>
    <name evidence="4" type="primary">LOC100897135</name>
</gene>
<dbReference type="RefSeq" id="XP_003737483.1">
    <property type="nucleotide sequence ID" value="XM_003737435.2"/>
</dbReference>
<proteinExistence type="predicted"/>
<dbReference type="Proteomes" id="UP000694867">
    <property type="component" value="Unplaced"/>
</dbReference>
<dbReference type="KEGG" id="goe:100897135"/>
<feature type="signal peptide" evidence="2">
    <location>
        <begin position="1"/>
        <end position="17"/>
    </location>
</feature>
<evidence type="ECO:0000313" key="4">
    <source>
        <dbReference type="RefSeq" id="XP_003737483.1"/>
    </source>
</evidence>